<comment type="similarity">
    <text evidence="1">Belongs to the bacterial ribosomal protein bL19 family.</text>
</comment>
<dbReference type="EMBL" id="LAFY01000346">
    <property type="protein sequence ID" value="KJX99609.1"/>
    <property type="molecule type" value="Genomic_DNA"/>
</dbReference>
<dbReference type="GO" id="GO:0006412">
    <property type="term" value="P:translation"/>
    <property type="evidence" value="ECO:0007669"/>
    <property type="project" value="InterPro"/>
</dbReference>
<evidence type="ECO:0000313" key="5">
    <source>
        <dbReference type="EMBL" id="KJX99609.1"/>
    </source>
</evidence>
<dbReference type="InterPro" id="IPR001857">
    <property type="entry name" value="Ribosomal_bL19"/>
</dbReference>
<dbReference type="InterPro" id="IPR008991">
    <property type="entry name" value="Translation_prot_SH3-like_sf"/>
</dbReference>
<feature type="compositionally biased region" description="Basic residues" evidence="4">
    <location>
        <begin position="241"/>
        <end position="250"/>
    </location>
</feature>
<dbReference type="Proteomes" id="UP000033647">
    <property type="component" value="Unassembled WGS sequence"/>
</dbReference>
<dbReference type="STRING" id="1047168.A0A0F4GQ97"/>
<gene>
    <name evidence="5" type="ORF">TI39_contig354g00032</name>
</gene>
<accession>A0A0F4GQ97</accession>
<dbReference type="SUPFAM" id="SSF50104">
    <property type="entry name" value="Translation proteins SH3-like domain"/>
    <property type="match status" value="1"/>
</dbReference>
<evidence type="ECO:0000256" key="4">
    <source>
        <dbReference type="SAM" id="MobiDB-lite"/>
    </source>
</evidence>
<evidence type="ECO:0000256" key="3">
    <source>
        <dbReference type="ARBA" id="ARBA00023274"/>
    </source>
</evidence>
<dbReference type="GO" id="GO:0005762">
    <property type="term" value="C:mitochondrial large ribosomal subunit"/>
    <property type="evidence" value="ECO:0007669"/>
    <property type="project" value="TreeGrafter"/>
</dbReference>
<sequence length="250" mass="27885">MATPMVPGRPLAGLKHALRQCRAERTRRTYAVATAGFTKADAAPPPSSSYPSLQPRSKNFRPSQAIKQNRFEENMRKIPTHPPPRSTVKACPDPISIVTASQLTVLDPIGARRRLFAPTNPERVQPGDILHVRLKNGDPVSGVCLVIRQRNSPIDTSILLRNTLTRVAVEVWFKVFSPNIEGIEIVQRKAKRARRAKLYYMRHPKHDVGSVEGIVRQYLRQKAGGPVGSKDVRGRDANSGGRRKVNKKKK</sequence>
<dbReference type="InterPro" id="IPR038657">
    <property type="entry name" value="Ribosomal_bL19_sf"/>
</dbReference>
<keyword evidence="2 5" id="KW-0689">Ribosomal protein</keyword>
<feature type="region of interest" description="Disordered" evidence="4">
    <location>
        <begin position="222"/>
        <end position="250"/>
    </location>
</feature>
<evidence type="ECO:0000313" key="6">
    <source>
        <dbReference type="Proteomes" id="UP000033647"/>
    </source>
</evidence>
<protein>
    <submittedName>
        <fullName evidence="5">Mitochondrial ribosomal protein</fullName>
    </submittedName>
</protein>
<dbReference type="AlphaFoldDB" id="A0A0F4GQ97"/>
<dbReference type="GO" id="GO:0003735">
    <property type="term" value="F:structural constituent of ribosome"/>
    <property type="evidence" value="ECO:0007669"/>
    <property type="project" value="InterPro"/>
</dbReference>
<keyword evidence="3" id="KW-0687">Ribonucleoprotein</keyword>
<dbReference type="OrthoDB" id="432645at2759"/>
<dbReference type="PANTHER" id="PTHR15680:SF9">
    <property type="entry name" value="LARGE RIBOSOMAL SUBUNIT PROTEIN BL19M"/>
    <property type="match status" value="1"/>
</dbReference>
<keyword evidence="6" id="KW-1185">Reference proteome</keyword>
<dbReference type="Pfam" id="PF01245">
    <property type="entry name" value="Ribosomal_L19"/>
    <property type="match status" value="1"/>
</dbReference>
<comment type="caution">
    <text evidence="5">The sequence shown here is derived from an EMBL/GenBank/DDBJ whole genome shotgun (WGS) entry which is preliminary data.</text>
</comment>
<organism evidence="5 6">
    <name type="scientific">Zymoseptoria brevis</name>
    <dbReference type="NCBI Taxonomy" id="1047168"/>
    <lineage>
        <taxon>Eukaryota</taxon>
        <taxon>Fungi</taxon>
        <taxon>Dikarya</taxon>
        <taxon>Ascomycota</taxon>
        <taxon>Pezizomycotina</taxon>
        <taxon>Dothideomycetes</taxon>
        <taxon>Dothideomycetidae</taxon>
        <taxon>Mycosphaerellales</taxon>
        <taxon>Mycosphaerellaceae</taxon>
        <taxon>Zymoseptoria</taxon>
    </lineage>
</organism>
<reference evidence="5 6" key="1">
    <citation type="submission" date="2015-03" db="EMBL/GenBank/DDBJ databases">
        <title>RNA-seq based gene annotation and comparative genomics of four Zymoseptoria species reveal species-specific pathogenicity related genes and transposable element activity.</title>
        <authorList>
            <person name="Grandaubert J."/>
            <person name="Bhattacharyya A."/>
            <person name="Stukenbrock E.H."/>
        </authorList>
    </citation>
    <scope>NUCLEOTIDE SEQUENCE [LARGE SCALE GENOMIC DNA]</scope>
    <source>
        <strain evidence="5 6">Zb18110</strain>
    </source>
</reference>
<evidence type="ECO:0000256" key="1">
    <source>
        <dbReference type="ARBA" id="ARBA00005781"/>
    </source>
</evidence>
<evidence type="ECO:0000256" key="2">
    <source>
        <dbReference type="ARBA" id="ARBA00022980"/>
    </source>
</evidence>
<dbReference type="Gene3D" id="2.30.30.790">
    <property type="match status" value="1"/>
</dbReference>
<name>A0A0F4GQ97_9PEZI</name>
<proteinExistence type="inferred from homology"/>
<feature type="region of interest" description="Disordered" evidence="4">
    <location>
        <begin position="37"/>
        <end position="59"/>
    </location>
</feature>
<dbReference type="PANTHER" id="PTHR15680">
    <property type="entry name" value="RIBOSOMAL PROTEIN L19"/>
    <property type="match status" value="1"/>
</dbReference>